<evidence type="ECO:0000313" key="13">
    <source>
        <dbReference type="Proteomes" id="UP000799750"/>
    </source>
</evidence>
<dbReference type="AlphaFoldDB" id="A0A6A6RAE9"/>
<dbReference type="Pfam" id="PF14703">
    <property type="entry name" value="PHM7_cyt"/>
    <property type="match status" value="1"/>
</dbReference>
<evidence type="ECO:0000259" key="8">
    <source>
        <dbReference type="Pfam" id="PF02714"/>
    </source>
</evidence>
<dbReference type="Pfam" id="PF12621">
    <property type="entry name" value="PHM7_ext"/>
    <property type="match status" value="1"/>
</dbReference>
<dbReference type="InterPro" id="IPR003864">
    <property type="entry name" value="CSC1/OSCA1-like_7TM"/>
</dbReference>
<feature type="transmembrane region" description="Helical" evidence="7">
    <location>
        <begin position="407"/>
        <end position="433"/>
    </location>
</feature>
<dbReference type="Pfam" id="PF13967">
    <property type="entry name" value="RSN1_TM"/>
    <property type="match status" value="1"/>
</dbReference>
<dbReference type="EMBL" id="MU004182">
    <property type="protein sequence ID" value="KAF2501372.1"/>
    <property type="molecule type" value="Genomic_DNA"/>
</dbReference>
<keyword evidence="3" id="KW-0813">Transport</keyword>
<evidence type="ECO:0000256" key="6">
    <source>
        <dbReference type="ARBA" id="ARBA00023136"/>
    </source>
</evidence>
<evidence type="ECO:0000259" key="10">
    <source>
        <dbReference type="Pfam" id="PF13967"/>
    </source>
</evidence>
<feature type="transmembrane region" description="Helical" evidence="7">
    <location>
        <begin position="656"/>
        <end position="680"/>
    </location>
</feature>
<dbReference type="GO" id="GO:0005227">
    <property type="term" value="F:calcium-activated cation channel activity"/>
    <property type="evidence" value="ECO:0007669"/>
    <property type="project" value="InterPro"/>
</dbReference>
<evidence type="ECO:0000256" key="3">
    <source>
        <dbReference type="ARBA" id="ARBA00022448"/>
    </source>
</evidence>
<reference evidence="12" key="1">
    <citation type="journal article" date="2020" name="Stud. Mycol.">
        <title>101 Dothideomycetes genomes: a test case for predicting lifestyles and emergence of pathogens.</title>
        <authorList>
            <person name="Haridas S."/>
            <person name="Albert R."/>
            <person name="Binder M."/>
            <person name="Bloem J."/>
            <person name="Labutti K."/>
            <person name="Salamov A."/>
            <person name="Andreopoulos B."/>
            <person name="Baker S."/>
            <person name="Barry K."/>
            <person name="Bills G."/>
            <person name="Bluhm B."/>
            <person name="Cannon C."/>
            <person name="Castanera R."/>
            <person name="Culley D."/>
            <person name="Daum C."/>
            <person name="Ezra D."/>
            <person name="Gonzalez J."/>
            <person name="Henrissat B."/>
            <person name="Kuo A."/>
            <person name="Liang C."/>
            <person name="Lipzen A."/>
            <person name="Lutzoni F."/>
            <person name="Magnuson J."/>
            <person name="Mondo S."/>
            <person name="Nolan M."/>
            <person name="Ohm R."/>
            <person name="Pangilinan J."/>
            <person name="Park H.-J."/>
            <person name="Ramirez L."/>
            <person name="Alfaro M."/>
            <person name="Sun H."/>
            <person name="Tritt A."/>
            <person name="Yoshinaga Y."/>
            <person name="Zwiers L.-H."/>
            <person name="Turgeon B."/>
            <person name="Goodwin S."/>
            <person name="Spatafora J."/>
            <person name="Crous P."/>
            <person name="Grigoriev I."/>
        </authorList>
    </citation>
    <scope>NUCLEOTIDE SEQUENCE</scope>
    <source>
        <strain evidence="12">CBS 269.34</strain>
    </source>
</reference>
<feature type="transmembrane region" description="Helical" evidence="7">
    <location>
        <begin position="608"/>
        <end position="635"/>
    </location>
</feature>
<evidence type="ECO:0000256" key="4">
    <source>
        <dbReference type="ARBA" id="ARBA00022692"/>
    </source>
</evidence>
<evidence type="ECO:0000256" key="5">
    <source>
        <dbReference type="ARBA" id="ARBA00022989"/>
    </source>
</evidence>
<feature type="transmembrane region" description="Helical" evidence="7">
    <location>
        <begin position="686"/>
        <end position="703"/>
    </location>
</feature>
<dbReference type="InterPro" id="IPR022257">
    <property type="entry name" value="PHM7_ext"/>
</dbReference>
<protein>
    <submittedName>
        <fullName evidence="12">DUF221-domain-containing protein</fullName>
    </submittedName>
</protein>
<feature type="domain" description="CSC1/OSCA1-like 7TM region" evidence="8">
    <location>
        <begin position="407"/>
        <end position="678"/>
    </location>
</feature>
<keyword evidence="13" id="KW-1185">Reference proteome</keyword>
<evidence type="ECO:0000259" key="11">
    <source>
        <dbReference type="Pfam" id="PF14703"/>
    </source>
</evidence>
<dbReference type="PANTHER" id="PTHR13018:SF26">
    <property type="entry name" value="DOMAIN PROTEIN, PUTATIVE (AFU_ORTHOLOGUE AFUA_5G10920)-RELATED"/>
    <property type="match status" value="1"/>
</dbReference>
<feature type="transmembrane region" description="Helical" evidence="7">
    <location>
        <begin position="35"/>
        <end position="59"/>
    </location>
</feature>
<feature type="transmembrane region" description="Helical" evidence="7">
    <location>
        <begin position="167"/>
        <end position="186"/>
    </location>
</feature>
<feature type="domain" description="CSC1/OSCA1-like N-terminal transmembrane" evidence="10">
    <location>
        <begin position="37"/>
        <end position="188"/>
    </location>
</feature>
<evidence type="ECO:0000256" key="1">
    <source>
        <dbReference type="ARBA" id="ARBA00004141"/>
    </source>
</evidence>
<dbReference type="GO" id="GO:0005886">
    <property type="term" value="C:plasma membrane"/>
    <property type="evidence" value="ECO:0007669"/>
    <property type="project" value="TreeGrafter"/>
</dbReference>
<proteinExistence type="inferred from homology"/>
<feature type="domain" description="10TM putative phosphate transporter extracellular tail" evidence="9">
    <location>
        <begin position="765"/>
        <end position="854"/>
    </location>
</feature>
<evidence type="ECO:0000313" key="12">
    <source>
        <dbReference type="EMBL" id="KAF2501372.1"/>
    </source>
</evidence>
<dbReference type="Proteomes" id="UP000799750">
    <property type="component" value="Unassembled WGS sequence"/>
</dbReference>
<dbReference type="InterPro" id="IPR027815">
    <property type="entry name" value="CSC1/OSCA1-like_cyt"/>
</dbReference>
<accession>A0A6A6RAE9</accession>
<comment type="subcellular location">
    <subcellularLocation>
        <location evidence="1">Membrane</location>
        <topology evidence="1">Multi-pass membrane protein</topology>
    </subcellularLocation>
</comment>
<keyword evidence="5 7" id="KW-1133">Transmembrane helix</keyword>
<feature type="transmembrane region" description="Helical" evidence="7">
    <location>
        <begin position="453"/>
        <end position="477"/>
    </location>
</feature>
<feature type="domain" description="CSC1/OSCA1-like cytosolic" evidence="11">
    <location>
        <begin position="211"/>
        <end position="394"/>
    </location>
</feature>
<organism evidence="12 13">
    <name type="scientific">Lophium mytilinum</name>
    <dbReference type="NCBI Taxonomy" id="390894"/>
    <lineage>
        <taxon>Eukaryota</taxon>
        <taxon>Fungi</taxon>
        <taxon>Dikarya</taxon>
        <taxon>Ascomycota</taxon>
        <taxon>Pezizomycotina</taxon>
        <taxon>Dothideomycetes</taxon>
        <taxon>Pleosporomycetidae</taxon>
        <taxon>Mytilinidiales</taxon>
        <taxon>Mytilinidiaceae</taxon>
        <taxon>Lophium</taxon>
    </lineage>
</organism>
<comment type="similarity">
    <text evidence="2">Belongs to the CSC1 (TC 1.A.17) family.</text>
</comment>
<dbReference type="InterPro" id="IPR032880">
    <property type="entry name" value="CSC1/OSCA1-like_N"/>
</dbReference>
<evidence type="ECO:0000259" key="9">
    <source>
        <dbReference type="Pfam" id="PF12621"/>
    </source>
</evidence>
<feature type="transmembrane region" description="Helical" evidence="7">
    <location>
        <begin position="118"/>
        <end position="137"/>
    </location>
</feature>
<dbReference type="InterPro" id="IPR045122">
    <property type="entry name" value="Csc1-like"/>
</dbReference>
<keyword evidence="6 7" id="KW-0472">Membrane</keyword>
<dbReference type="Pfam" id="PF02714">
    <property type="entry name" value="RSN1_7TM"/>
    <property type="match status" value="1"/>
</dbReference>
<evidence type="ECO:0000256" key="7">
    <source>
        <dbReference type="SAM" id="Phobius"/>
    </source>
</evidence>
<keyword evidence="4 7" id="KW-0812">Transmembrane</keyword>
<dbReference type="PANTHER" id="PTHR13018">
    <property type="entry name" value="PROBABLE MEMBRANE PROTEIN DUF221-RELATED"/>
    <property type="match status" value="1"/>
</dbReference>
<evidence type="ECO:0000256" key="2">
    <source>
        <dbReference type="ARBA" id="ARBA00007779"/>
    </source>
</evidence>
<gene>
    <name evidence="12" type="ORF">BU16DRAFT_613282</name>
</gene>
<name>A0A6A6RAE9_9PEZI</name>
<dbReference type="OrthoDB" id="1076608at2759"/>
<sequence>MASQTLFSPDGISPAIMAEFEPYTKDKKLPGSTSLTAIVSTLIPTVATAVLFLAIFVLIRDRYRRIYKPRTYIGIVPEKDRTPLSSRSRYNWIHTFRVLDDKFLLHHQSIDAYLYLRFLRTIIFICFVGACLTWPILMPVNYTGGGKAKQLDRIAIGNVAKAKNGHLYAHAVIAWVFFGFIMFLVARERIWLVGLRQAWHLAKPNATRLSSRTVLFLSAPKSALDENNLHKNFGNDATRLWPVSKSEALEALVSSRNSKVEELESAELELSTNVNKKKVRANRSQGNGEAPDYASLPDIVKTSLRPTKYLTKPAGKKVDKIGWLRKQVEEKASEVENARKSYTAPDNHSNSAVFVEFTTQSAAQKAFQQLPSSKVLAMNPRYIGVLPKEVIWDNLTIHPAGRISQGYIANALVAATIIFWTIPITVIGAISNIDYLTDKVKFLGFINNLPAPILGLLTGLLPPFLTSLFVSYVPNIFRWIAKSSGQPTNTQAELKVQNWYYAFQFIQVFLVTSLSSAAAAVATQIAQNPAGVPEMLARQIPKASNFYLTYIILQGTASAAKNVLNYSDLFSYLFFDYFMDKTPRQKYSRYTSLKGIGWGNVYPKFTNIAIIAIAYACIAPLVLGFAAIGVFFYYLSYRHNLLFVIQTKIDTKGECYTRALQQLLTGVYVAELCLIGLFGIHKATGPLVMTAILLGVTIIYNITMNYQLSPLEKYLPADLEAADEEAEETPLLSAAEEGNVSSSRVQRVGQEMRVPKQVVDPVAQFFEPHVFASHKAMKTWLSDDGGTGDEVPEYSEDDVKNAYTNPAFTSKTPKVWLAKDEMGVSKNEIEENEAAGISATDQGAWLEGNKVWWDENDFSNVPLYKVPVRY</sequence>